<evidence type="ECO:0000256" key="5">
    <source>
        <dbReference type="SAM" id="MobiDB-lite"/>
    </source>
</evidence>
<feature type="transmembrane region" description="Helical" evidence="6">
    <location>
        <begin position="332"/>
        <end position="355"/>
    </location>
</feature>
<feature type="region of interest" description="Disordered" evidence="5">
    <location>
        <begin position="1"/>
        <end position="33"/>
    </location>
</feature>
<evidence type="ECO:0000256" key="3">
    <source>
        <dbReference type="ARBA" id="ARBA00022989"/>
    </source>
</evidence>
<name>A0A8K0DBC2_IGNLU</name>
<feature type="transmembrane region" description="Helical" evidence="6">
    <location>
        <begin position="375"/>
        <end position="396"/>
    </location>
</feature>
<feature type="transmembrane region" description="Helical" evidence="6">
    <location>
        <begin position="287"/>
        <end position="312"/>
    </location>
</feature>
<keyword evidence="3 6" id="KW-1133">Transmembrane helix</keyword>
<proteinExistence type="predicted"/>
<comment type="caution">
    <text evidence="8">The sequence shown here is derived from an EMBL/GenBank/DDBJ whole genome shotgun (WGS) entry which is preliminary data.</text>
</comment>
<organism evidence="8 9">
    <name type="scientific">Ignelater luminosus</name>
    <name type="common">Cucubano</name>
    <name type="synonym">Pyrophorus luminosus</name>
    <dbReference type="NCBI Taxonomy" id="2038154"/>
    <lineage>
        <taxon>Eukaryota</taxon>
        <taxon>Metazoa</taxon>
        <taxon>Ecdysozoa</taxon>
        <taxon>Arthropoda</taxon>
        <taxon>Hexapoda</taxon>
        <taxon>Insecta</taxon>
        <taxon>Pterygota</taxon>
        <taxon>Neoptera</taxon>
        <taxon>Endopterygota</taxon>
        <taxon>Coleoptera</taxon>
        <taxon>Polyphaga</taxon>
        <taxon>Elateriformia</taxon>
        <taxon>Elateroidea</taxon>
        <taxon>Elateridae</taxon>
        <taxon>Agrypninae</taxon>
        <taxon>Pyrophorini</taxon>
        <taxon>Ignelater</taxon>
    </lineage>
</organism>
<dbReference type="InterPro" id="IPR013057">
    <property type="entry name" value="AA_transpt_TM"/>
</dbReference>
<dbReference type="Gene3D" id="1.20.1740.10">
    <property type="entry name" value="Amino acid/polyamine transporter I"/>
    <property type="match status" value="1"/>
</dbReference>
<comment type="subcellular location">
    <subcellularLocation>
        <location evidence="1">Membrane</location>
        <topology evidence="1">Multi-pass membrane protein</topology>
    </subcellularLocation>
</comment>
<feature type="compositionally biased region" description="Polar residues" evidence="5">
    <location>
        <begin position="14"/>
        <end position="29"/>
    </location>
</feature>
<dbReference type="Proteomes" id="UP000801492">
    <property type="component" value="Unassembled WGS sequence"/>
</dbReference>
<dbReference type="GO" id="GO:0005774">
    <property type="term" value="C:vacuolar membrane"/>
    <property type="evidence" value="ECO:0007669"/>
    <property type="project" value="TreeGrafter"/>
</dbReference>
<feature type="transmembrane region" description="Helical" evidence="6">
    <location>
        <begin position="217"/>
        <end position="237"/>
    </location>
</feature>
<dbReference type="OrthoDB" id="1684102at2759"/>
<sequence>MSKFKEEKRPLLDSESQSDSAEPPSSTDTVLDLGKPINSMGSVKMPDYNPLLNRDLEHPTSNFDTMVHLLKGNIGTGILAMPDAFRNAGWAVGIFGTLLMGAICTHCMHMLVGCAHELCRRSQLPALSFAEVTEVAFQTGPECTRRYARFFKFFINLFLCITQIGFCCVYFVFVAANLHDIVKNYFIDISVHWYLFLLLFPMIFLNWVKNLKYLTPVSLCAAVLTVTGLLITFFYMLQGLPETSSVNAFSSWAQLPLYFGTAIYAFEGIGVVLPLENNMKTPQDFRGWTGVLNTGMVIVACLYTAVGFFGYLKFGELARQGSVTLYLPGDEIMAQAVRLMMALAIFLSYGLQFYVPFNVIWPLMRDHLNTERSRFIGELIARTILVIITFLLAAAIPNLGAVISLVGAFSSSALALIFPPVIEIITFWPDKLGEKKWILWKDILIMLFGVVGFILGSYVSILNVVYPEE</sequence>
<protein>
    <recommendedName>
        <fullName evidence="7">Amino acid transporter transmembrane domain-containing protein</fullName>
    </recommendedName>
</protein>
<evidence type="ECO:0000256" key="1">
    <source>
        <dbReference type="ARBA" id="ARBA00004141"/>
    </source>
</evidence>
<dbReference type="AlphaFoldDB" id="A0A8K0DBC2"/>
<dbReference type="PANTHER" id="PTHR22950:SF349">
    <property type="entry name" value="AMINO ACID TRANSPORTER TRANSMEMBRANE DOMAIN-CONTAINING PROTEIN"/>
    <property type="match status" value="1"/>
</dbReference>
<accession>A0A8K0DBC2</accession>
<dbReference type="Pfam" id="PF01490">
    <property type="entry name" value="Aa_trans"/>
    <property type="match status" value="1"/>
</dbReference>
<feature type="transmembrane region" description="Helical" evidence="6">
    <location>
        <begin position="257"/>
        <end position="275"/>
    </location>
</feature>
<evidence type="ECO:0000313" key="8">
    <source>
        <dbReference type="EMBL" id="KAF2903035.1"/>
    </source>
</evidence>
<keyword evidence="9" id="KW-1185">Reference proteome</keyword>
<keyword evidence="4 6" id="KW-0472">Membrane</keyword>
<feature type="transmembrane region" description="Helical" evidence="6">
    <location>
        <begin position="185"/>
        <end position="205"/>
    </location>
</feature>
<feature type="transmembrane region" description="Helical" evidence="6">
    <location>
        <begin position="153"/>
        <end position="173"/>
    </location>
</feature>
<feature type="transmembrane region" description="Helical" evidence="6">
    <location>
        <begin position="443"/>
        <end position="466"/>
    </location>
</feature>
<evidence type="ECO:0000313" key="9">
    <source>
        <dbReference type="Proteomes" id="UP000801492"/>
    </source>
</evidence>
<dbReference type="PANTHER" id="PTHR22950">
    <property type="entry name" value="AMINO ACID TRANSPORTER"/>
    <property type="match status" value="1"/>
</dbReference>
<evidence type="ECO:0000256" key="6">
    <source>
        <dbReference type="SAM" id="Phobius"/>
    </source>
</evidence>
<keyword evidence="2 6" id="KW-0812">Transmembrane</keyword>
<dbReference type="GO" id="GO:0015179">
    <property type="term" value="F:L-amino acid transmembrane transporter activity"/>
    <property type="evidence" value="ECO:0007669"/>
    <property type="project" value="TreeGrafter"/>
</dbReference>
<evidence type="ECO:0000256" key="2">
    <source>
        <dbReference type="ARBA" id="ARBA00022692"/>
    </source>
</evidence>
<gene>
    <name evidence="8" type="ORF">ILUMI_03153</name>
</gene>
<evidence type="ECO:0000256" key="4">
    <source>
        <dbReference type="ARBA" id="ARBA00023136"/>
    </source>
</evidence>
<evidence type="ECO:0000259" key="7">
    <source>
        <dbReference type="Pfam" id="PF01490"/>
    </source>
</evidence>
<feature type="domain" description="Amino acid transporter transmembrane" evidence="7">
    <location>
        <begin position="58"/>
        <end position="461"/>
    </location>
</feature>
<dbReference type="EMBL" id="VTPC01001121">
    <property type="protein sequence ID" value="KAF2903035.1"/>
    <property type="molecule type" value="Genomic_DNA"/>
</dbReference>
<reference evidence="8" key="1">
    <citation type="submission" date="2019-08" db="EMBL/GenBank/DDBJ databases">
        <title>The genome of the North American firefly Photinus pyralis.</title>
        <authorList>
            <consortium name="Photinus pyralis genome working group"/>
            <person name="Fallon T.R."/>
            <person name="Sander Lower S.E."/>
            <person name="Weng J.-K."/>
        </authorList>
    </citation>
    <scope>NUCLEOTIDE SEQUENCE</scope>
    <source>
        <strain evidence="8">TRF0915ILg1</strain>
        <tissue evidence="8">Whole body</tissue>
    </source>
</reference>
<feature type="transmembrane region" description="Helical" evidence="6">
    <location>
        <begin position="402"/>
        <end position="422"/>
    </location>
</feature>
<feature type="compositionally biased region" description="Basic and acidic residues" evidence="5">
    <location>
        <begin position="1"/>
        <end position="12"/>
    </location>
</feature>